<dbReference type="Proteomes" id="UP000178532">
    <property type="component" value="Unassembled WGS sequence"/>
</dbReference>
<organism evidence="2 3">
    <name type="scientific">Candidatus Kaiserbacteria bacterium RIFCSPHIGHO2_02_FULL_54_22</name>
    <dbReference type="NCBI Taxonomy" id="1798495"/>
    <lineage>
        <taxon>Bacteria</taxon>
        <taxon>Candidatus Kaiseribacteriota</taxon>
    </lineage>
</organism>
<proteinExistence type="predicted"/>
<dbReference type="STRING" id="1798495.A3C19_01210"/>
<evidence type="ECO:0000313" key="3">
    <source>
        <dbReference type="Proteomes" id="UP000178532"/>
    </source>
</evidence>
<keyword evidence="1" id="KW-1133">Transmembrane helix</keyword>
<evidence type="ECO:0000313" key="2">
    <source>
        <dbReference type="EMBL" id="OGG62580.1"/>
    </source>
</evidence>
<gene>
    <name evidence="2" type="ORF">A3C19_01210</name>
</gene>
<keyword evidence="1" id="KW-0812">Transmembrane</keyword>
<name>A0A1F6DMT0_9BACT</name>
<dbReference type="AlphaFoldDB" id="A0A1F6DMT0"/>
<keyword evidence="1" id="KW-0472">Membrane</keyword>
<feature type="transmembrane region" description="Helical" evidence="1">
    <location>
        <begin position="38"/>
        <end position="62"/>
    </location>
</feature>
<evidence type="ECO:0000256" key="1">
    <source>
        <dbReference type="SAM" id="Phobius"/>
    </source>
</evidence>
<comment type="caution">
    <text evidence="2">The sequence shown here is derived from an EMBL/GenBank/DDBJ whole genome shotgun (WGS) entry which is preliminary data.</text>
</comment>
<sequence>MPGNQTNVEYWFRLIYEWFYGQNATLSFEGFKALMAHIWLWIIAIGYTLSIIGIFFIVYCTIRLFELRKREEEYYSTLIVLPDATSGTHPRWAHIESLLEGASESEWREAIIEADIMLDDTLARRGYVGDGVGEKLKAIESKDIGTLQDAWEAHKVRNQIAHEGSSFELTADFARRTVAHYEAVFRELKVI</sequence>
<accession>A0A1F6DMT0</accession>
<reference evidence="2 3" key="1">
    <citation type="journal article" date="2016" name="Nat. Commun.">
        <title>Thousands of microbial genomes shed light on interconnected biogeochemical processes in an aquifer system.</title>
        <authorList>
            <person name="Anantharaman K."/>
            <person name="Brown C.T."/>
            <person name="Hug L.A."/>
            <person name="Sharon I."/>
            <person name="Castelle C.J."/>
            <person name="Probst A.J."/>
            <person name="Thomas B.C."/>
            <person name="Singh A."/>
            <person name="Wilkins M.J."/>
            <person name="Karaoz U."/>
            <person name="Brodie E.L."/>
            <person name="Williams K.H."/>
            <person name="Hubbard S.S."/>
            <person name="Banfield J.F."/>
        </authorList>
    </citation>
    <scope>NUCLEOTIDE SEQUENCE [LARGE SCALE GENOMIC DNA]</scope>
</reference>
<protein>
    <submittedName>
        <fullName evidence="2">Uncharacterized protein</fullName>
    </submittedName>
</protein>
<dbReference type="EMBL" id="MFLI01000006">
    <property type="protein sequence ID" value="OGG62580.1"/>
    <property type="molecule type" value="Genomic_DNA"/>
</dbReference>